<feature type="compositionally biased region" description="Basic and acidic residues" evidence="1">
    <location>
        <begin position="2506"/>
        <end position="2520"/>
    </location>
</feature>
<feature type="compositionally biased region" description="Basic and acidic residues" evidence="1">
    <location>
        <begin position="514"/>
        <end position="552"/>
    </location>
</feature>
<protein>
    <submittedName>
        <fullName evidence="2">Putative serine/arginine repetitive matrix protein 2-like 4</fullName>
    </submittedName>
</protein>
<evidence type="ECO:0000313" key="2">
    <source>
        <dbReference type="EMBL" id="KAG7161375.1"/>
    </source>
</evidence>
<evidence type="ECO:0000313" key="3">
    <source>
        <dbReference type="Proteomes" id="UP000747542"/>
    </source>
</evidence>
<feature type="compositionally biased region" description="Basic and acidic residues" evidence="1">
    <location>
        <begin position="195"/>
        <end position="231"/>
    </location>
</feature>
<feature type="compositionally biased region" description="Basic residues" evidence="1">
    <location>
        <begin position="131"/>
        <end position="141"/>
    </location>
</feature>
<feature type="region of interest" description="Disordered" evidence="1">
    <location>
        <begin position="2584"/>
        <end position="2955"/>
    </location>
</feature>
<feature type="region of interest" description="Disordered" evidence="1">
    <location>
        <begin position="297"/>
        <end position="316"/>
    </location>
</feature>
<feature type="compositionally biased region" description="Basic and acidic residues" evidence="1">
    <location>
        <begin position="1737"/>
        <end position="1746"/>
    </location>
</feature>
<feature type="region of interest" description="Disordered" evidence="1">
    <location>
        <begin position="1651"/>
        <end position="1700"/>
    </location>
</feature>
<feature type="region of interest" description="Disordered" evidence="1">
    <location>
        <begin position="117"/>
        <end position="147"/>
    </location>
</feature>
<feature type="region of interest" description="Disordered" evidence="1">
    <location>
        <begin position="478"/>
        <end position="600"/>
    </location>
</feature>
<feature type="region of interest" description="Disordered" evidence="1">
    <location>
        <begin position="2486"/>
        <end position="2571"/>
    </location>
</feature>
<feature type="compositionally biased region" description="Polar residues" evidence="1">
    <location>
        <begin position="688"/>
        <end position="699"/>
    </location>
</feature>
<feature type="compositionally biased region" description="Basic and acidic residues" evidence="1">
    <location>
        <begin position="358"/>
        <end position="367"/>
    </location>
</feature>
<feature type="compositionally biased region" description="Basic and acidic residues" evidence="1">
    <location>
        <begin position="2695"/>
        <end position="2717"/>
    </location>
</feature>
<feature type="compositionally biased region" description="Polar residues" evidence="1">
    <location>
        <begin position="2521"/>
        <end position="2530"/>
    </location>
</feature>
<feature type="compositionally biased region" description="Basic and acidic residues" evidence="1">
    <location>
        <begin position="1354"/>
        <end position="1383"/>
    </location>
</feature>
<sequence>MLRGQENVRLAMLDTDLTHKRVPVRAKTGITLSLTGFPLSLSPKSSSLGKFTLPGLVLLPGHLHHNDSVGHLLLGQGRRESSWSSVTSRPPVSLHDPLPVLDLDALQVALTRLDHSPQKGKAYVGRSGALSHRRPPSRSSRRSSADSLQLLLDQQDLDTDLVIPRVVNIEVQFEGKAKDRKQKERQVAGKQTGSFKEHRDERQFACKQIRDVKDHREETDINHTQAEDTKEHKKQRHFPCRDTRDFKNHSLSFREELNDALEAKHKPERKQEESNKPRGLDARQEIRRKLFENRYRRSDASVGGSNPLLNNFSSESEESFRRIKEEVARLAAKRRSSSDISDSRTPSDYSFSCGSAQEDERRESLRRWSEERESVFDSASLLLDKNLEENRSSSEADVVISDRESIADSGLVNRRTVITINEKKSKSASSLTPEEPTTPLWVRDLQTRRSLRGKDQAPPRLIPIEIDQDFEGGINVSIVSQTEPNRKDSTSRMYVRQSDSENRPSRASAFNVRRTIEKRQIQQERRERRALREKIREQLRSLSEGRERKDSSTSHGSSVHLSQNSVRSKSMSSLDQDQEDFRSESPLFKVQSSPTLEKEKEEVRSYLFGVSNLTESGDVSPTSREDTQLTSRDTAQPSDNQQEPRKTYGFVRPQPWQWTQSWDSLKTAREEVNERKSRKVSKSVDSVQNSSDVGSRQSSFQSSILELGSSKPSWQDYNLRQTEHRTHLLSSVISPPLDSLESTSSCPPVLSTLDPDTAKRDNLSPVREEFSPNNPPVPPPRRNRLSSSTGQITLEEEDKPNWIRLAKERRSLRAAKQVDQLSDRASTASKEPEWVARARKKLESLNVTLTSTTDFSCASSCVTESSSAWSRGGLDALDDLKEETSRIGEELAEEASARVNEELGLHKDSSRMLEHNTERSREPSAERPRVSFEPSATEASDGDSSRRLRTRKPQKDEVRFGDLKHDWGGAQTKATKTSNGKQKEMRFGEIQVKETLPEPPERTKAMRFGDHVPSSSTQKAQSNSSATNGSRPVMRFGDTPLNLFPASEPKGPQSSSKFESVAGPDPTKMTAEQLNQNVEEYDFPIPTGNEDASELMRFLEESLKRTEVVPEVVILEDHRPKPKSILKRRSVENVLHELKREERGEVLQKVEHRKSASFDWDSVGKGADAGLDNMGHTRNIVHRLSREHHKPHSDTLHKAKPQPQPPQQHQHNPTTITTTTATTTATNGSFFNVKLRHVSSNKREPAVTNEPLRFHSEHSLHRRPQAVCLNTERHSGDFSSLNTFTSSREIRLEPRRISTTGGDSHGSSSASSQESLSDSGGVLSHCETDRAVSEVKDDDDHRYENNKTTIRKLRTTDIPRRDEDRRVTKRDTSSDHDSRRDLLPKPTVSSTITCTSRKVVTVGSKSVRELLQRVQEPPSPAWGTCRTGRGLATTEPKDDINVPLHGDPLVSASNVDEMEADFILTSSARLHDSSDTHNLNFQLDLNSQSNLHPQPHPHLQPHLFPQSHLLSDVPQHRSETTSSLLGPEDNCAPGAVDRVVLVSTDESLNKTDESVEGEDSAKLGESSSESENTTKNHQEMIDANQEDHKEEKQENSKLEIYCEEEATVSEQLGSLDTHQDLLTPHQSTLTIHPAYLASYQLTPVVVQSPATIEEEQRPSLHTASSNPSSTQEDNTSSTTPQIGYRHQTPDHFDDCPGPSTYYHHDGRTTFSSHHGAHASFNHHRGSHASFTHHEGSHVSFTHHEGSHASSLPRTEGPTTKLPAKMFSFTFSADQKTRPETFFTELEEDSLVHLKTQKEVENIRRTEGMKTFTVITNPRDVLKHDSHSDRTSVNGHVITPPMASHTPPMASHAHLSKSKSNKIGPHSQKLSEQCAKSSGEVPIKPYRMKTTSQSHTSGGERRKIEDKAVEGSHHKHKVHQVTVEVVNDEDQRKISSKRREEERRRSSLLEWEALQRQRLEDEEKNRINKNLSMKPVSTKIKELVKMHGSFMSMFSKDKKTDINGTVDGKDDIVFRKMSSENLHSDLKNDSIKEIPMVPMKSPYIVKKLLSPTKHTSSYEESQRRSRRDSSKSPTRRSSSATRKDSSKTRASEDKKDHTSHRILTESNWKNSATNRPTTSAIGQKLRSSSSPSSRRRKTPITSSSPDRSERSREKDTLSKPRGSHSAEPRASESRLRARDRDDSSKSSKKFSPPVPPKPINLHEKTQSYPSPYLEVKRRESADREKDKDKCQTSFSFEKRMSEGRSSIKDPKNRKEWLNKMLNTLSSEQISSLDRTSPTSPSAATATPPLSPSKLRSNRNIYRDSLQTEEDPDEMLQNFTPVPPARRSTPSSKLSAKPQHSTPTKYTTPSTSIASPKASASSSIPVTPIKPAVPPKYLSTFLAMSSTDHVDITCASKTNASFPSTPTSLRSSVREALQSDQSQVCNGRRGPVSLSSILGDCSSRSSSMTSTPLTSPRATPERVLKRDSLDLTSKLDVILESSLRDGRRVTVPGDEHKENIAPSPSTKRNKEPCEKDIEEKESSNVPLASSFTSSFRLRDRSEERRRGTRREDEDRSPQREIKSSWQPSVHKPFTFTKPSVTLKAMTSGVDPQRVATSKTSSLHKDNVPHTSYLSSCLVPGHHDNKKYSPDKNNSIVRKSEVRDNPDSFTSRYAHERLSLRGRVPESPYKGATENSSAVGGEGRRLSSKGYEPLSSRFSKERSSLRSREPSERSTPDRDTGPVSLSTILSKDDGTKDSPIPEEPSNFQFKPNLSFSEEMNDLTHRYRTDMAIRRSSSEDTSSGRLPHATTYDSDDVFDNNSTQDGGDKTRESSLEPQSKESSPAREVRVVRQCKNNKEKSPGRRAAKESSPSPSGPKGLPKTSSTSPSKSRSRVVRRNSSLKRYRPEDQGGSVRIKKERKDSEDDPADHKDETIVQNDAGWTKTKTTVRRARLGSSEKARQIVRTNSGKTRKEKTFKANASKDLEDWAAGTSVQGKLMKKEGQKFSHETEEEVKGGQRTSKSVVRRVVRRGSRRLSGGGELLTETKETSSTGASKDGAVVGEGSGREGGGQEVQKKQEEDENEGAVVVAVEDGVSRRMKTKTDGERYMTQSVCDKGGRTTYTTEGVNNKTTNSLEVIGGDDFDAKREVQGRTGHRVVVERTKDNLGRPSTVVKKITSQSRVVITKTKRKLPVVV</sequence>
<feature type="compositionally biased region" description="Basic and acidic residues" evidence="1">
    <location>
        <begin position="2080"/>
        <end position="2095"/>
    </location>
</feature>
<feature type="region of interest" description="Disordered" evidence="1">
    <location>
        <begin position="1186"/>
        <end position="1214"/>
    </location>
</feature>
<proteinExistence type="predicted"/>
<feature type="region of interest" description="Disordered" evidence="1">
    <location>
        <begin position="1888"/>
        <end position="1915"/>
    </location>
</feature>
<feature type="compositionally biased region" description="Low complexity" evidence="1">
    <location>
        <begin position="2274"/>
        <end position="2286"/>
    </location>
</feature>
<feature type="compositionally biased region" description="Basic and acidic residues" evidence="1">
    <location>
        <begin position="1897"/>
        <end position="1911"/>
    </location>
</feature>
<feature type="compositionally biased region" description="Polar residues" evidence="1">
    <location>
        <begin position="2326"/>
        <end position="2338"/>
    </location>
</feature>
<feature type="compositionally biased region" description="Basic and acidic residues" evidence="1">
    <location>
        <begin position="2618"/>
        <end position="2627"/>
    </location>
</feature>
<feature type="compositionally biased region" description="Basic and acidic residues" evidence="1">
    <location>
        <begin position="2145"/>
        <end position="2184"/>
    </location>
</feature>
<feature type="compositionally biased region" description="Polar residues" evidence="1">
    <location>
        <begin position="613"/>
        <end position="641"/>
    </location>
</feature>
<feature type="compositionally biased region" description="Basic and acidic residues" evidence="1">
    <location>
        <begin position="2213"/>
        <end position="2253"/>
    </location>
</feature>
<feature type="compositionally biased region" description="Basic and acidic residues" evidence="1">
    <location>
        <begin position="1326"/>
        <end position="1345"/>
    </location>
</feature>
<feature type="region of interest" description="Disordered" evidence="1">
    <location>
        <begin position="904"/>
        <end position="1033"/>
    </location>
</feature>
<feature type="region of interest" description="Disordered" evidence="1">
    <location>
        <begin position="2436"/>
        <end position="2460"/>
    </location>
</feature>
<feature type="compositionally biased region" description="Polar residues" evidence="1">
    <location>
        <begin position="2103"/>
        <end position="2120"/>
    </location>
</feature>
<feature type="compositionally biased region" description="Polar residues" evidence="1">
    <location>
        <begin position="303"/>
        <end position="312"/>
    </location>
</feature>
<feature type="compositionally biased region" description="Polar residues" evidence="1">
    <location>
        <begin position="1277"/>
        <end position="1287"/>
    </location>
</feature>
<feature type="compositionally biased region" description="Basic and acidic residues" evidence="1">
    <location>
        <begin position="2819"/>
        <end position="2844"/>
    </location>
</feature>
<feature type="compositionally biased region" description="Polar residues" evidence="1">
    <location>
        <begin position="2742"/>
        <end position="2754"/>
    </location>
</feature>
<feature type="compositionally biased region" description="Low complexity" evidence="1">
    <location>
        <begin position="1298"/>
        <end position="1321"/>
    </location>
</feature>
<feature type="compositionally biased region" description="Basic residues" evidence="1">
    <location>
        <begin position="2867"/>
        <end position="2880"/>
    </location>
</feature>
<feature type="region of interest" description="Disordered" evidence="1">
    <location>
        <begin position="669"/>
        <end position="699"/>
    </location>
</feature>
<feature type="compositionally biased region" description="Basic and acidic residues" evidence="1">
    <location>
        <begin position="953"/>
        <end position="967"/>
    </location>
</feature>
<feature type="region of interest" description="Disordered" evidence="1">
    <location>
        <begin position="1545"/>
        <end position="1575"/>
    </location>
</feature>
<feature type="compositionally biased region" description="Basic and acidic residues" evidence="1">
    <location>
        <begin position="176"/>
        <end position="187"/>
    </location>
</feature>
<reference evidence="2" key="1">
    <citation type="journal article" date="2021" name="Sci. Adv.">
        <title>The American lobster genome reveals insights on longevity, neural, and immune adaptations.</title>
        <authorList>
            <person name="Polinski J.M."/>
            <person name="Zimin A.V."/>
            <person name="Clark K.F."/>
            <person name="Kohn A.B."/>
            <person name="Sadowski N."/>
            <person name="Timp W."/>
            <person name="Ptitsyn A."/>
            <person name="Khanna P."/>
            <person name="Romanova D.Y."/>
            <person name="Williams P."/>
            <person name="Greenwood S.J."/>
            <person name="Moroz L.L."/>
            <person name="Walt D.R."/>
            <person name="Bodnar A.G."/>
        </authorList>
    </citation>
    <scope>NUCLEOTIDE SEQUENCE</scope>
    <source>
        <strain evidence="2">GMGI-L3</strain>
    </source>
</reference>
<feature type="region of interest" description="Disordered" evidence="1">
    <location>
        <begin position="1237"/>
        <end position="1260"/>
    </location>
</feature>
<organism evidence="2 3">
    <name type="scientific">Homarus americanus</name>
    <name type="common">American lobster</name>
    <dbReference type="NCBI Taxonomy" id="6706"/>
    <lineage>
        <taxon>Eukaryota</taxon>
        <taxon>Metazoa</taxon>
        <taxon>Ecdysozoa</taxon>
        <taxon>Arthropoda</taxon>
        <taxon>Crustacea</taxon>
        <taxon>Multicrustacea</taxon>
        <taxon>Malacostraca</taxon>
        <taxon>Eumalacostraca</taxon>
        <taxon>Eucarida</taxon>
        <taxon>Decapoda</taxon>
        <taxon>Pleocyemata</taxon>
        <taxon>Astacidea</taxon>
        <taxon>Nephropoidea</taxon>
        <taxon>Nephropidae</taxon>
        <taxon>Homarus</taxon>
    </lineage>
</organism>
<feature type="region of interest" description="Disordered" evidence="1">
    <location>
        <begin position="1047"/>
        <end position="1066"/>
    </location>
</feature>
<feature type="compositionally biased region" description="Low complexity" evidence="1">
    <location>
        <begin position="2440"/>
        <end position="2455"/>
    </location>
</feature>
<feature type="region of interest" description="Disordered" evidence="1">
    <location>
        <begin position="176"/>
        <end position="245"/>
    </location>
</feature>
<accession>A0A8J5MRL5</accession>
<evidence type="ECO:0000256" key="1">
    <source>
        <dbReference type="SAM" id="MobiDB-lite"/>
    </source>
</evidence>
<feature type="region of interest" description="Disordered" evidence="1">
    <location>
        <begin position="260"/>
        <end position="284"/>
    </location>
</feature>
<feature type="region of interest" description="Disordered" evidence="1">
    <location>
        <begin position="2975"/>
        <end position="3061"/>
    </location>
</feature>
<feature type="compositionally biased region" description="Low complexity" evidence="1">
    <location>
        <begin position="553"/>
        <end position="562"/>
    </location>
</feature>
<name>A0A8J5MRL5_HOMAM</name>
<feature type="region of interest" description="Disordered" evidence="1">
    <location>
        <begin position="735"/>
        <end position="799"/>
    </location>
</feature>
<feature type="compositionally biased region" description="Low complexity" evidence="1">
    <location>
        <begin position="2846"/>
        <end position="2866"/>
    </location>
</feature>
<feature type="compositionally biased region" description="Basic residues" evidence="1">
    <location>
        <begin position="3000"/>
        <end position="3010"/>
    </location>
</feature>
<feature type="compositionally biased region" description="Low complexity" evidence="1">
    <location>
        <begin position="2070"/>
        <end position="2079"/>
    </location>
</feature>
<feature type="region of interest" description="Disordered" evidence="1">
    <location>
        <begin position="1737"/>
        <end position="1758"/>
    </location>
</feature>
<feature type="region of interest" description="Disordered" evidence="1">
    <location>
        <begin position="2265"/>
        <end position="2362"/>
    </location>
</feature>
<feature type="region of interest" description="Disordered" evidence="1">
    <location>
        <begin position="331"/>
        <end position="367"/>
    </location>
</feature>
<gene>
    <name evidence="2" type="primary">SRRM2-L4</name>
    <name evidence="2" type="ORF">Hamer_G014011</name>
</gene>
<feature type="region of interest" description="Disordered" evidence="1">
    <location>
        <begin position="613"/>
        <end position="650"/>
    </location>
</feature>
<feature type="compositionally biased region" description="Basic and acidic residues" evidence="1">
    <location>
        <begin position="2055"/>
        <end position="2069"/>
    </location>
</feature>
<feature type="region of interest" description="Disordered" evidence="1">
    <location>
        <begin position="2050"/>
        <end position="2253"/>
    </location>
</feature>
<feature type="region of interest" description="Disordered" evidence="1">
    <location>
        <begin position="1513"/>
        <end position="1532"/>
    </location>
</feature>
<feature type="region of interest" description="Disordered" evidence="1">
    <location>
        <begin position="1844"/>
        <end position="1865"/>
    </location>
</feature>
<feature type="compositionally biased region" description="Basic and acidic residues" evidence="1">
    <location>
        <begin position="2534"/>
        <end position="2560"/>
    </location>
</feature>
<feature type="region of interest" description="Disordered" evidence="1">
    <location>
        <begin position="1275"/>
        <end position="1387"/>
    </location>
</feature>
<feature type="compositionally biased region" description="Low complexity" evidence="1">
    <location>
        <begin position="1014"/>
        <end position="1027"/>
    </location>
</feature>
<feature type="region of interest" description="Disordered" evidence="1">
    <location>
        <begin position="1926"/>
        <end position="1945"/>
    </location>
</feature>
<feature type="compositionally biased region" description="Basic and acidic residues" evidence="1">
    <location>
        <begin position="1928"/>
        <end position="1945"/>
    </location>
</feature>
<feature type="compositionally biased region" description="Basic and acidic residues" evidence="1">
    <location>
        <begin position="2758"/>
        <end position="2774"/>
    </location>
</feature>
<feature type="compositionally biased region" description="Basic and acidic residues" evidence="1">
    <location>
        <begin position="2975"/>
        <end position="2992"/>
    </location>
</feature>
<dbReference type="EMBL" id="JAHLQT010029499">
    <property type="protein sequence ID" value="KAG7161375.1"/>
    <property type="molecule type" value="Genomic_DNA"/>
</dbReference>
<feature type="compositionally biased region" description="Low complexity" evidence="1">
    <location>
        <begin position="3025"/>
        <end position="3036"/>
    </location>
</feature>
<keyword evidence="3" id="KW-1185">Reference proteome</keyword>
<feature type="compositionally biased region" description="Gly residues" evidence="1">
    <location>
        <begin position="3037"/>
        <end position="3048"/>
    </location>
</feature>
<feature type="compositionally biased region" description="Basic and acidic residues" evidence="1">
    <location>
        <begin position="2895"/>
        <end position="2910"/>
    </location>
</feature>
<feature type="compositionally biased region" description="Basic and acidic residues" evidence="1">
    <location>
        <begin position="904"/>
        <end position="930"/>
    </location>
</feature>
<comment type="caution">
    <text evidence="2">The sequence shown here is derived from an EMBL/GenBank/DDBJ whole genome shotgun (WGS) entry which is preliminary data.</text>
</comment>
<feature type="compositionally biased region" description="Polar residues" evidence="1">
    <location>
        <begin position="563"/>
        <end position="575"/>
    </location>
</feature>
<dbReference type="Proteomes" id="UP000747542">
    <property type="component" value="Unassembled WGS sequence"/>
</dbReference>
<feature type="compositionally biased region" description="Low complexity" evidence="1">
    <location>
        <begin position="338"/>
        <end position="348"/>
    </location>
</feature>
<feature type="compositionally biased region" description="Low complexity" evidence="1">
    <location>
        <begin position="2339"/>
        <end position="2362"/>
    </location>
</feature>
<feature type="compositionally biased region" description="Basic and acidic residues" evidence="1">
    <location>
        <begin position="2486"/>
        <end position="2497"/>
    </location>
</feature>
<feature type="compositionally biased region" description="Basic and acidic residues" evidence="1">
    <location>
        <begin position="981"/>
        <end position="1010"/>
    </location>
</feature>
<feature type="compositionally biased region" description="Polar residues" evidence="1">
    <location>
        <begin position="1659"/>
        <end position="1681"/>
    </location>
</feature>
<feature type="compositionally biased region" description="Basic and acidic residues" evidence="1">
    <location>
        <begin position="756"/>
        <end position="770"/>
    </location>
</feature>